<evidence type="ECO:0000313" key="2">
    <source>
        <dbReference type="EMBL" id="QDJ28322.1"/>
    </source>
</evidence>
<protein>
    <submittedName>
        <fullName evidence="2">Uncharacterized protein</fullName>
    </submittedName>
</protein>
<dbReference type="Proteomes" id="UP000516280">
    <property type="component" value="Chromosome"/>
</dbReference>
<reference evidence="1 4" key="3">
    <citation type="journal article" date="2022" name="Microbiol. Res.">
        <title>Comparative genome analysis, predicted lifestyle and antimicrobial strategies of Lactococcus carnosus and Lactococcus paracarnosus isolated from meat.</title>
        <authorList>
            <person name="Werum V."/>
            <person name="Ehrmann M."/>
            <person name="Vogel R."/>
            <person name="Hilgarth M."/>
        </authorList>
    </citation>
    <scope>NUCLEOTIDE SEQUENCE [LARGE SCALE GENOMIC DNA]</scope>
    <source>
        <strain evidence="1 4">TMW21897</strain>
    </source>
</reference>
<evidence type="ECO:0000313" key="4">
    <source>
        <dbReference type="Proteomes" id="UP001522462"/>
    </source>
</evidence>
<proteinExistence type="predicted"/>
<evidence type="ECO:0000313" key="3">
    <source>
        <dbReference type="Proteomes" id="UP000516280"/>
    </source>
</evidence>
<sequence>MTKQTKKRLGIAVVLILIIGGLLMVQRKTPFDIFLTKDYTVVTKDEQIAYLKQHEAEMTEGVRGWNPKINSIQWKWDTTEVGSIGNGTPQGAGWMLTISGEFNEIKNSDFQIGFELKNKKSFPNINSFYQMQPFRIDGGTKIYE</sequence>
<dbReference type="RefSeq" id="WP_109834268.1">
    <property type="nucleotide sequence ID" value="NZ_CP017195.1"/>
</dbReference>
<dbReference type="EMBL" id="CP017195">
    <property type="protein sequence ID" value="QDJ28322.1"/>
    <property type="molecule type" value="Genomic_DNA"/>
</dbReference>
<dbReference type="KEGG" id="lpaa:BHS01_07200"/>
<reference evidence="2 3" key="1">
    <citation type="submission" date="2016-09" db="EMBL/GenBank/DDBJ databases">
        <title>Lactic acid bacteria from MAP meat Genome sequencing and assembly.</title>
        <authorList>
            <person name="Behr J."/>
            <person name="Hilgarth M."/>
            <person name="Vogel R.F."/>
        </authorList>
    </citation>
    <scope>NUCLEOTIDE SEQUENCE [LARGE SCALE GENOMIC DNA]</scope>
    <source>
        <strain evidence="2 3">TMW21615</strain>
    </source>
</reference>
<dbReference type="EMBL" id="JAAEDA010000016">
    <property type="protein sequence ID" value="MCJ1978173.1"/>
    <property type="molecule type" value="Genomic_DNA"/>
</dbReference>
<gene>
    <name evidence="2" type="ORF">BHS01_07200</name>
    <name evidence="1" type="ORF">GYN19_09445</name>
</gene>
<accession>A0A7L4WGP7</accession>
<reference evidence="1" key="2">
    <citation type="submission" date="2020-01" db="EMBL/GenBank/DDBJ databases">
        <authorList>
            <person name="Hilgarth M."/>
            <person name="Vogel R.F."/>
        </authorList>
    </citation>
    <scope>NUCLEOTIDE SEQUENCE</scope>
    <source>
        <strain evidence="1">TMW21897</strain>
    </source>
</reference>
<keyword evidence="4" id="KW-1185">Reference proteome</keyword>
<name>A0A7L4WGP7_9LACT</name>
<organism evidence="2 3">
    <name type="scientific">Pseudolactococcus paracarnosus</name>
    <dbReference type="NCBI Taxonomy" id="2749962"/>
    <lineage>
        <taxon>Bacteria</taxon>
        <taxon>Bacillati</taxon>
        <taxon>Bacillota</taxon>
        <taxon>Bacilli</taxon>
        <taxon>Lactobacillales</taxon>
        <taxon>Streptococcaceae</taxon>
        <taxon>Pseudolactococcus</taxon>
    </lineage>
</organism>
<dbReference type="AlphaFoldDB" id="A0A7L4WGP7"/>
<dbReference type="Proteomes" id="UP001522462">
    <property type="component" value="Unassembled WGS sequence"/>
</dbReference>
<evidence type="ECO:0000313" key="1">
    <source>
        <dbReference type="EMBL" id="MCJ1978173.1"/>
    </source>
</evidence>